<dbReference type="SUPFAM" id="SSF55874">
    <property type="entry name" value="ATPase domain of HSP90 chaperone/DNA topoisomerase II/histidine kinase"/>
    <property type="match status" value="1"/>
</dbReference>
<dbReference type="InterPro" id="IPR003661">
    <property type="entry name" value="HisK_dim/P_dom"/>
</dbReference>
<evidence type="ECO:0000259" key="9">
    <source>
        <dbReference type="PROSITE" id="PS50110"/>
    </source>
</evidence>
<dbReference type="SMART" id="SM00387">
    <property type="entry name" value="HATPase_c"/>
    <property type="match status" value="1"/>
</dbReference>
<feature type="domain" description="Histidine kinase" evidence="8">
    <location>
        <begin position="380"/>
        <end position="603"/>
    </location>
</feature>
<evidence type="ECO:0000313" key="10">
    <source>
        <dbReference type="EMBL" id="GAA4268139.1"/>
    </source>
</evidence>
<dbReference type="Gene3D" id="3.30.565.10">
    <property type="entry name" value="Histidine kinase-like ATPase, C-terminal domain"/>
    <property type="match status" value="1"/>
</dbReference>
<dbReference type="PANTHER" id="PTHR45339">
    <property type="entry name" value="HYBRID SIGNAL TRANSDUCTION HISTIDINE KINASE J"/>
    <property type="match status" value="1"/>
</dbReference>
<evidence type="ECO:0000256" key="2">
    <source>
        <dbReference type="ARBA" id="ARBA00012438"/>
    </source>
</evidence>
<keyword evidence="10" id="KW-0547">Nucleotide-binding</keyword>
<keyword evidence="10" id="KW-0067">ATP-binding</keyword>
<dbReference type="InterPro" id="IPR004358">
    <property type="entry name" value="Sig_transdc_His_kin-like_C"/>
</dbReference>
<dbReference type="Gene3D" id="1.25.40.10">
    <property type="entry name" value="Tetratricopeptide repeat domain"/>
    <property type="match status" value="1"/>
</dbReference>
<dbReference type="PROSITE" id="PS50109">
    <property type="entry name" value="HIS_KIN"/>
    <property type="match status" value="1"/>
</dbReference>
<evidence type="ECO:0000256" key="6">
    <source>
        <dbReference type="PROSITE-ProRule" id="PRU00339"/>
    </source>
</evidence>
<keyword evidence="6" id="KW-0802">TPR repeat</keyword>
<dbReference type="InterPro" id="IPR011006">
    <property type="entry name" value="CheY-like_superfamily"/>
</dbReference>
<dbReference type="InterPro" id="IPR005467">
    <property type="entry name" value="His_kinase_dom"/>
</dbReference>
<name>A0ABP8E847_9FLAO</name>
<dbReference type="EC" id="2.7.13.3" evidence="2"/>
<dbReference type="Pfam" id="PF00072">
    <property type="entry name" value="Response_reg"/>
    <property type="match status" value="1"/>
</dbReference>
<dbReference type="InterPro" id="IPR036097">
    <property type="entry name" value="HisK_dim/P_sf"/>
</dbReference>
<comment type="caution">
    <text evidence="10">The sequence shown here is derived from an EMBL/GenBank/DDBJ whole genome shotgun (WGS) entry which is preliminary data.</text>
</comment>
<keyword evidence="7" id="KW-0472">Membrane</keyword>
<gene>
    <name evidence="10" type="ORF">GCM10022257_02400</name>
</gene>
<protein>
    <recommendedName>
        <fullName evidence="2">histidine kinase</fullName>
        <ecNumber evidence="2">2.7.13.3</ecNumber>
    </recommendedName>
</protein>
<dbReference type="RefSeq" id="WP_139001879.1">
    <property type="nucleotide sequence ID" value="NZ_BAABAV010000001.1"/>
</dbReference>
<feature type="domain" description="Response regulatory" evidence="9">
    <location>
        <begin position="628"/>
        <end position="742"/>
    </location>
</feature>
<dbReference type="SMART" id="SM00028">
    <property type="entry name" value="TPR"/>
    <property type="match status" value="3"/>
</dbReference>
<reference evidence="11" key="1">
    <citation type="journal article" date="2019" name="Int. J. Syst. Evol. Microbiol.">
        <title>The Global Catalogue of Microorganisms (GCM) 10K type strain sequencing project: providing services to taxonomists for standard genome sequencing and annotation.</title>
        <authorList>
            <consortium name="The Broad Institute Genomics Platform"/>
            <consortium name="The Broad Institute Genome Sequencing Center for Infectious Disease"/>
            <person name="Wu L."/>
            <person name="Ma J."/>
        </authorList>
    </citation>
    <scope>NUCLEOTIDE SEQUENCE [LARGE SCALE GENOMIC DNA]</scope>
    <source>
        <strain evidence="11">JCM 17452</strain>
    </source>
</reference>
<dbReference type="InterPro" id="IPR019734">
    <property type="entry name" value="TPR_rpt"/>
</dbReference>
<dbReference type="CDD" id="cd16922">
    <property type="entry name" value="HATPase_EvgS-ArcB-TorS-like"/>
    <property type="match status" value="1"/>
</dbReference>
<organism evidence="10 11">
    <name type="scientific">Hyunsoonleella aestuarii</name>
    <dbReference type="NCBI Taxonomy" id="912802"/>
    <lineage>
        <taxon>Bacteria</taxon>
        <taxon>Pseudomonadati</taxon>
        <taxon>Bacteroidota</taxon>
        <taxon>Flavobacteriia</taxon>
        <taxon>Flavobacteriales</taxon>
        <taxon>Flavobacteriaceae</taxon>
    </lineage>
</organism>
<dbReference type="InterPro" id="IPR001789">
    <property type="entry name" value="Sig_transdc_resp-reg_receiver"/>
</dbReference>
<keyword evidence="11" id="KW-1185">Reference proteome</keyword>
<proteinExistence type="predicted"/>
<dbReference type="PRINTS" id="PR00344">
    <property type="entry name" value="BCTRLSENSOR"/>
</dbReference>
<keyword evidence="4" id="KW-0902">Two-component regulatory system</keyword>
<dbReference type="SUPFAM" id="SSF52172">
    <property type="entry name" value="CheY-like"/>
    <property type="match status" value="1"/>
</dbReference>
<keyword evidence="3 5" id="KW-0597">Phosphoprotein</keyword>
<dbReference type="PROSITE" id="PS50110">
    <property type="entry name" value="RESPONSE_REGULATORY"/>
    <property type="match status" value="1"/>
</dbReference>
<evidence type="ECO:0000256" key="5">
    <source>
        <dbReference type="PROSITE-ProRule" id="PRU00169"/>
    </source>
</evidence>
<dbReference type="Pfam" id="PF13424">
    <property type="entry name" value="TPR_12"/>
    <property type="match status" value="1"/>
</dbReference>
<dbReference type="SUPFAM" id="SSF47384">
    <property type="entry name" value="Homodimeric domain of signal transducing histidine kinase"/>
    <property type="match status" value="1"/>
</dbReference>
<dbReference type="InterPro" id="IPR011990">
    <property type="entry name" value="TPR-like_helical_dom_sf"/>
</dbReference>
<accession>A0ABP8E847</accession>
<evidence type="ECO:0000256" key="7">
    <source>
        <dbReference type="SAM" id="Phobius"/>
    </source>
</evidence>
<dbReference type="EMBL" id="BAABAV010000001">
    <property type="protein sequence ID" value="GAA4268139.1"/>
    <property type="molecule type" value="Genomic_DNA"/>
</dbReference>
<dbReference type="InterPro" id="IPR003594">
    <property type="entry name" value="HATPase_dom"/>
</dbReference>
<dbReference type="PANTHER" id="PTHR45339:SF1">
    <property type="entry name" value="HYBRID SIGNAL TRANSDUCTION HISTIDINE KINASE J"/>
    <property type="match status" value="1"/>
</dbReference>
<comment type="catalytic activity">
    <reaction evidence="1">
        <text>ATP + protein L-histidine = ADP + protein N-phospho-L-histidine.</text>
        <dbReference type="EC" id="2.7.13.3"/>
    </reaction>
</comment>
<evidence type="ECO:0000256" key="4">
    <source>
        <dbReference type="ARBA" id="ARBA00023012"/>
    </source>
</evidence>
<feature type="transmembrane region" description="Helical" evidence="7">
    <location>
        <begin position="323"/>
        <end position="344"/>
    </location>
</feature>
<evidence type="ECO:0000259" key="8">
    <source>
        <dbReference type="PROSITE" id="PS50109"/>
    </source>
</evidence>
<dbReference type="Gene3D" id="1.10.287.130">
    <property type="match status" value="1"/>
</dbReference>
<keyword evidence="7" id="KW-0812">Transmembrane</keyword>
<dbReference type="SUPFAM" id="SSF48452">
    <property type="entry name" value="TPR-like"/>
    <property type="match status" value="2"/>
</dbReference>
<dbReference type="SMART" id="SM00448">
    <property type="entry name" value="REC"/>
    <property type="match status" value="1"/>
</dbReference>
<feature type="repeat" description="TPR" evidence="6">
    <location>
        <begin position="108"/>
        <end position="141"/>
    </location>
</feature>
<evidence type="ECO:0000256" key="3">
    <source>
        <dbReference type="ARBA" id="ARBA00022553"/>
    </source>
</evidence>
<evidence type="ECO:0000256" key="1">
    <source>
        <dbReference type="ARBA" id="ARBA00000085"/>
    </source>
</evidence>
<dbReference type="PROSITE" id="PS50005">
    <property type="entry name" value="TPR"/>
    <property type="match status" value="1"/>
</dbReference>
<keyword evidence="7" id="KW-1133">Transmembrane helix</keyword>
<dbReference type="CDD" id="cd00082">
    <property type="entry name" value="HisKA"/>
    <property type="match status" value="1"/>
</dbReference>
<dbReference type="Gene3D" id="3.40.50.2300">
    <property type="match status" value="1"/>
</dbReference>
<dbReference type="Pfam" id="PF02518">
    <property type="entry name" value="HATPase_c"/>
    <property type="match status" value="1"/>
</dbReference>
<evidence type="ECO:0000313" key="11">
    <source>
        <dbReference type="Proteomes" id="UP001500027"/>
    </source>
</evidence>
<dbReference type="Proteomes" id="UP001500027">
    <property type="component" value="Unassembled WGS sequence"/>
</dbReference>
<sequence>MKTYLLTCFLSFALVTFAQRDREIIKEIDDLNSSALKHYHNNKIAESFDEFSQAKVLSDSIEDLYGSAVANFNLGNIYGLMQNQESAEACYQAMLKVSKRINDNSLIAKSYLSLGILYKDKKGLDNAISYLERALKHTSINSNELRNEFDKEEIQKVLFRIRMNLAQAYLDSNQFEKSLIPLLRAKNDFNEVDEDFYALGYFNYVYGLYFLKQELYNNAELKLQKAIASLENNNGDKALMLLSNSYRELGKMYSKAGNSNEAYANLLMHNTYRDKYINAERVKQDIITKSKFLIEDYKFNADFADYKRLQQLEMTNEMKRINIIISVILFLLFVSLVTLFVSYISKRKLGNALKVRNKELQVATIQALKSSELKSKFISNVSHELRTPLYGVVGITSLLLNEKKNFSERDTKYLKSLKYSGDYLLNLVNDILQVNKMEAQKIELKNVSVNLESLTQRIVDSFDYRLQETNNKIKVQIDNEIPDYIKCDNVRLSQVLINLIGNSIKFTESGTIDLRIKLLNIEGNNIALRFEVEDNGIGIPKEKFKTIFDNFSQLSNESNINYPGTGLGLSITKNIVQLFKSKIELESEVGKGTKFSFNVDFEIDKENKAVLDLNKTKSIHVNSDKNYKVLIAEDNKINQIVTKNLLLKQNYSYDIVSNGLEAVEMMKTNRFDLVLMDINMPLMNGNEATKAIREFNNEIPIIALTAADIEEVRQDYKVIGYTDIITKPFDNYEFFQTIDTHIQNAKSCEVNLVIAS</sequence>
<dbReference type="Pfam" id="PF00512">
    <property type="entry name" value="HisKA"/>
    <property type="match status" value="1"/>
</dbReference>
<dbReference type="CDD" id="cd17546">
    <property type="entry name" value="REC_hyHK_CKI1_RcsC-like"/>
    <property type="match status" value="1"/>
</dbReference>
<dbReference type="SMART" id="SM00388">
    <property type="entry name" value="HisKA"/>
    <property type="match status" value="1"/>
</dbReference>
<dbReference type="InterPro" id="IPR036890">
    <property type="entry name" value="HATPase_C_sf"/>
</dbReference>
<feature type="modified residue" description="4-aspartylphosphate" evidence="5">
    <location>
        <position position="677"/>
    </location>
</feature>
<dbReference type="GO" id="GO:0005524">
    <property type="term" value="F:ATP binding"/>
    <property type="evidence" value="ECO:0007669"/>
    <property type="project" value="UniProtKB-KW"/>
</dbReference>